<dbReference type="EMBL" id="JACOOX010000003">
    <property type="protein sequence ID" value="MBC5662262.1"/>
    <property type="molecule type" value="Genomic_DNA"/>
</dbReference>
<organism evidence="3 4">
    <name type="scientific">Coprococcus hominis</name>
    <name type="common">ex Liu et al. 2022</name>
    <dbReference type="NCBI Taxonomy" id="2763039"/>
    <lineage>
        <taxon>Bacteria</taxon>
        <taxon>Bacillati</taxon>
        <taxon>Bacillota</taxon>
        <taxon>Clostridia</taxon>
        <taxon>Lachnospirales</taxon>
        <taxon>Lachnospiraceae</taxon>
        <taxon>Coprococcus</taxon>
    </lineage>
</organism>
<protein>
    <recommendedName>
        <fullName evidence="2">Antitoxin</fullName>
    </recommendedName>
</protein>
<name>A0A8I0DUG4_9FIRM</name>
<gene>
    <name evidence="3" type="ORF">H8S09_05040</name>
</gene>
<evidence type="ECO:0000313" key="3">
    <source>
        <dbReference type="EMBL" id="MBC5662262.1"/>
    </source>
</evidence>
<evidence type="ECO:0000256" key="2">
    <source>
        <dbReference type="RuleBase" id="RU362080"/>
    </source>
</evidence>
<comment type="caution">
    <text evidence="3">The sequence shown here is derived from an EMBL/GenBank/DDBJ whole genome shotgun (WGS) entry which is preliminary data.</text>
</comment>
<keyword evidence="4" id="KW-1185">Reference proteome</keyword>
<reference evidence="3 4" key="1">
    <citation type="submission" date="2020-08" db="EMBL/GenBank/DDBJ databases">
        <title>Genome public.</title>
        <authorList>
            <person name="Liu C."/>
            <person name="Sun Q."/>
        </authorList>
    </citation>
    <scope>NUCLEOTIDE SEQUENCE [LARGE SCALE GENOMIC DNA]</scope>
    <source>
        <strain evidence="3 4">NSJ-10</strain>
    </source>
</reference>
<sequence length="86" mass="10024">MPQIIPIKELKNTAEISDMCHKSEEPIYVTKNGYGDMVIMSMENYENTMNRIAMYHDIEISEQQIRKGQVRDARISLQETRGKYGL</sequence>
<dbReference type="Gene3D" id="3.40.1620.10">
    <property type="entry name" value="YefM-like domain"/>
    <property type="match status" value="1"/>
</dbReference>
<dbReference type="InterPro" id="IPR036165">
    <property type="entry name" value="YefM-like_sf"/>
</dbReference>
<comment type="function">
    <text evidence="2">Antitoxin component of a type II toxin-antitoxin (TA) system.</text>
</comment>
<dbReference type="RefSeq" id="WP_117807451.1">
    <property type="nucleotide sequence ID" value="NZ_JACOOX010000003.1"/>
</dbReference>
<accession>A0A8I0DUG4</accession>
<evidence type="ECO:0000313" key="4">
    <source>
        <dbReference type="Proteomes" id="UP000615234"/>
    </source>
</evidence>
<proteinExistence type="inferred from homology"/>
<dbReference type="Proteomes" id="UP000615234">
    <property type="component" value="Unassembled WGS sequence"/>
</dbReference>
<dbReference type="AlphaFoldDB" id="A0A8I0DUG4"/>
<dbReference type="Pfam" id="PF02604">
    <property type="entry name" value="PhdYeFM_antitox"/>
    <property type="match status" value="1"/>
</dbReference>
<dbReference type="InterPro" id="IPR006442">
    <property type="entry name" value="Antitoxin_Phd/YefM"/>
</dbReference>
<dbReference type="SUPFAM" id="SSF143120">
    <property type="entry name" value="YefM-like"/>
    <property type="match status" value="1"/>
</dbReference>
<evidence type="ECO:0000256" key="1">
    <source>
        <dbReference type="ARBA" id="ARBA00009981"/>
    </source>
</evidence>
<comment type="similarity">
    <text evidence="1 2">Belongs to the phD/YefM antitoxin family.</text>
</comment>